<protein>
    <submittedName>
        <fullName evidence="2">Uncharacterized protein</fullName>
    </submittedName>
</protein>
<keyword evidence="1" id="KW-0812">Transmembrane</keyword>
<gene>
    <name evidence="2" type="ORF">PISL3812_03588</name>
</gene>
<organism evidence="2 3">
    <name type="scientific">Talaromyces islandicus</name>
    <name type="common">Penicillium islandicum</name>
    <dbReference type="NCBI Taxonomy" id="28573"/>
    <lineage>
        <taxon>Eukaryota</taxon>
        <taxon>Fungi</taxon>
        <taxon>Dikarya</taxon>
        <taxon>Ascomycota</taxon>
        <taxon>Pezizomycotina</taxon>
        <taxon>Eurotiomycetes</taxon>
        <taxon>Eurotiomycetidae</taxon>
        <taxon>Eurotiales</taxon>
        <taxon>Trichocomaceae</taxon>
        <taxon>Talaromyces</taxon>
        <taxon>Talaromyces sect. Islandici</taxon>
    </lineage>
</organism>
<evidence type="ECO:0000256" key="1">
    <source>
        <dbReference type="SAM" id="Phobius"/>
    </source>
</evidence>
<feature type="transmembrane region" description="Helical" evidence="1">
    <location>
        <begin position="12"/>
        <end position="34"/>
    </location>
</feature>
<reference evidence="2 3" key="1">
    <citation type="submission" date="2015-04" db="EMBL/GenBank/DDBJ databases">
        <authorList>
            <person name="Syromyatnikov M.Y."/>
            <person name="Popov V.N."/>
        </authorList>
    </citation>
    <scope>NUCLEOTIDE SEQUENCE [LARGE SCALE GENOMIC DNA]</scope>
    <source>
        <strain evidence="2">WF-38-12</strain>
    </source>
</reference>
<evidence type="ECO:0000313" key="2">
    <source>
        <dbReference type="EMBL" id="CRG86578.1"/>
    </source>
</evidence>
<feature type="transmembrane region" description="Helical" evidence="1">
    <location>
        <begin position="72"/>
        <end position="90"/>
    </location>
</feature>
<keyword evidence="1" id="KW-0472">Membrane</keyword>
<keyword evidence="1" id="KW-1133">Transmembrane helix</keyword>
<dbReference type="OMA" id="ISSMVGW"/>
<sequence length="217" mass="24869">MTTKGSLLIPYFILLIFATIQLALVSRMVAFLQIQKTQVKTYQALGSDSLGFKIHVLPEKLSLNQGHTTNGAAGYGLVLSIALLVITFSFRNDRNHKRKLLMMTILLVLLVLFILSAFIYVFAVTYLTSENRINTRYAQSMDGAPYPIDNWTPETWYKALLLLPIENVDLTGAYQEMVAWRWWIFPYLMVSILASGWTAIVWLREEAPTRLRNRYVV</sequence>
<proteinExistence type="predicted"/>
<dbReference type="OrthoDB" id="3597048at2759"/>
<accession>A0A0U1LT55</accession>
<feature type="transmembrane region" description="Helical" evidence="1">
    <location>
        <begin position="102"/>
        <end position="127"/>
    </location>
</feature>
<name>A0A0U1LT55_TALIS</name>
<evidence type="ECO:0000313" key="3">
    <source>
        <dbReference type="Proteomes" id="UP000054383"/>
    </source>
</evidence>
<dbReference type="EMBL" id="CVMT01000002">
    <property type="protein sequence ID" value="CRG86578.1"/>
    <property type="molecule type" value="Genomic_DNA"/>
</dbReference>
<dbReference type="AlphaFoldDB" id="A0A0U1LT55"/>
<feature type="transmembrane region" description="Helical" evidence="1">
    <location>
        <begin position="184"/>
        <end position="203"/>
    </location>
</feature>
<dbReference type="Proteomes" id="UP000054383">
    <property type="component" value="Unassembled WGS sequence"/>
</dbReference>
<keyword evidence="3" id="KW-1185">Reference proteome</keyword>